<keyword evidence="8 9" id="KW-0472">Membrane</keyword>
<evidence type="ECO:0000313" key="12">
    <source>
        <dbReference type="Proteomes" id="UP000094444"/>
    </source>
</evidence>
<dbReference type="SUPFAM" id="SSF103506">
    <property type="entry name" value="Mitochondrial carrier"/>
    <property type="match status" value="1"/>
</dbReference>
<evidence type="ECO:0000313" key="11">
    <source>
        <dbReference type="EMBL" id="POS69483.1"/>
    </source>
</evidence>
<evidence type="ECO:0000256" key="4">
    <source>
        <dbReference type="ARBA" id="ARBA00022692"/>
    </source>
</evidence>
<comment type="similarity">
    <text evidence="2 10">Belongs to the mitochondrial carrier (TC 2.A.29) family.</text>
</comment>
<dbReference type="Pfam" id="PF00153">
    <property type="entry name" value="Mito_carr"/>
    <property type="match status" value="3"/>
</dbReference>
<keyword evidence="3 10" id="KW-0813">Transport</keyword>
<dbReference type="OrthoDB" id="250329at2759"/>
<sequence length="440" mass="47141">MATVRLVRLRRRADVIVTKDRRRPIHDTHLNGSGAGACDSNKANHLSAADFFLCRHGTPGAQVTCDEQHKYRDPACAAAAFAIDLVVFPLDTIKTRLQSQDYLKTFSRSASASQASGNVFRGLYHGVGSVVIATLPAAGLFFTTYEATKPFYAGLSLGLPGYNAGLPTPLVHSLASGTAEMASCLVLTPAEVIKQNAQMIRSGSDSDPARSGGWRNSTSVQAFHKLAAPGDAGGPARRLLTGYTALVARNLPFTALQFPIFEALRRRIWESRDRRANATQTVKDGQHGIAGVERKVEQGAVARGLLEIGLVNGASAALSGAVAAVVTSPADTVKTRMMLFSGDETQQRAKLEKREQELRHPGAKVAREQLEVSVRRQGLNGMQVARLIYQERGVSGLFRGGLLRAAWTALGSGLYLGTYEVAKVWLKGSNGVGDTDDDTL</sequence>
<keyword evidence="4 9" id="KW-0812">Transmembrane</keyword>
<comment type="caution">
    <text evidence="11">The sequence shown here is derived from an EMBL/GenBank/DDBJ whole genome shotgun (WGS) entry which is preliminary data.</text>
</comment>
<evidence type="ECO:0000256" key="10">
    <source>
        <dbReference type="RuleBase" id="RU000488"/>
    </source>
</evidence>
<evidence type="ECO:0000256" key="9">
    <source>
        <dbReference type="PROSITE-ProRule" id="PRU00282"/>
    </source>
</evidence>
<keyword evidence="5" id="KW-0677">Repeat</keyword>
<evidence type="ECO:0000256" key="6">
    <source>
        <dbReference type="ARBA" id="ARBA00022792"/>
    </source>
</evidence>
<keyword evidence="6" id="KW-0496">Mitochondrion</keyword>
<dbReference type="InterPro" id="IPR018108">
    <property type="entry name" value="MCP_transmembrane"/>
</dbReference>
<dbReference type="InParanoid" id="A0A2P5HGV2"/>
<evidence type="ECO:0000256" key="2">
    <source>
        <dbReference type="ARBA" id="ARBA00006375"/>
    </source>
</evidence>
<comment type="subcellular location">
    <subcellularLocation>
        <location evidence="1">Membrane</location>
        <topology evidence="1">Multi-pass membrane protein</topology>
    </subcellularLocation>
</comment>
<organism evidence="11 12">
    <name type="scientific">Diaporthe helianthi</name>
    <dbReference type="NCBI Taxonomy" id="158607"/>
    <lineage>
        <taxon>Eukaryota</taxon>
        <taxon>Fungi</taxon>
        <taxon>Dikarya</taxon>
        <taxon>Ascomycota</taxon>
        <taxon>Pezizomycotina</taxon>
        <taxon>Sordariomycetes</taxon>
        <taxon>Sordariomycetidae</taxon>
        <taxon>Diaporthales</taxon>
        <taxon>Diaporthaceae</taxon>
        <taxon>Diaporthe</taxon>
    </lineage>
</organism>
<dbReference type="EMBL" id="MAVT02002239">
    <property type="protein sequence ID" value="POS69483.1"/>
    <property type="molecule type" value="Genomic_DNA"/>
</dbReference>
<dbReference type="Proteomes" id="UP000094444">
    <property type="component" value="Unassembled WGS sequence"/>
</dbReference>
<evidence type="ECO:0000256" key="5">
    <source>
        <dbReference type="ARBA" id="ARBA00022737"/>
    </source>
</evidence>
<keyword evidence="6" id="KW-0999">Mitochondrion inner membrane</keyword>
<name>A0A2P5HGV2_DIAHE</name>
<keyword evidence="7" id="KW-1133">Transmembrane helix</keyword>
<gene>
    <name evidence="11" type="ORF">DHEL01_v212122</name>
</gene>
<keyword evidence="12" id="KW-1185">Reference proteome</keyword>
<feature type="repeat" description="Solcar" evidence="9">
    <location>
        <begin position="307"/>
        <end position="425"/>
    </location>
</feature>
<dbReference type="Gene3D" id="1.50.40.10">
    <property type="entry name" value="Mitochondrial carrier domain"/>
    <property type="match status" value="2"/>
</dbReference>
<evidence type="ECO:0000256" key="8">
    <source>
        <dbReference type="ARBA" id="ARBA00023136"/>
    </source>
</evidence>
<reference evidence="11" key="1">
    <citation type="submission" date="2017-09" db="EMBL/GenBank/DDBJ databases">
        <title>Polyketide synthases of a Diaporthe helianthi virulent isolate.</title>
        <authorList>
            <person name="Baroncelli R."/>
        </authorList>
    </citation>
    <scope>NUCLEOTIDE SEQUENCE [LARGE SCALE GENOMIC DNA]</scope>
    <source>
        <strain evidence="11">7/96</strain>
    </source>
</reference>
<feature type="repeat" description="Solcar" evidence="9">
    <location>
        <begin position="167"/>
        <end position="267"/>
    </location>
</feature>
<feature type="repeat" description="Solcar" evidence="9">
    <location>
        <begin position="67"/>
        <end position="151"/>
    </location>
</feature>
<dbReference type="PROSITE" id="PS50920">
    <property type="entry name" value="SOLCAR"/>
    <property type="match status" value="3"/>
</dbReference>
<accession>A0A2P5HGV2</accession>
<evidence type="ECO:0000256" key="1">
    <source>
        <dbReference type="ARBA" id="ARBA00004141"/>
    </source>
</evidence>
<dbReference type="GO" id="GO:0016020">
    <property type="term" value="C:membrane"/>
    <property type="evidence" value="ECO:0007669"/>
    <property type="project" value="UniProtKB-SubCell"/>
</dbReference>
<evidence type="ECO:0008006" key="13">
    <source>
        <dbReference type="Google" id="ProtNLM"/>
    </source>
</evidence>
<protein>
    <recommendedName>
        <fullName evidence="13">Mitochondrial carrier protein</fullName>
    </recommendedName>
</protein>
<dbReference type="PANTHER" id="PTHR45667">
    <property type="entry name" value="S-ADENOSYLMETHIONINE MITOCHONDRIAL CARRIER PROTEIN"/>
    <property type="match status" value="1"/>
</dbReference>
<dbReference type="InterPro" id="IPR023395">
    <property type="entry name" value="MCP_dom_sf"/>
</dbReference>
<dbReference type="AlphaFoldDB" id="A0A2P5HGV2"/>
<evidence type="ECO:0000256" key="7">
    <source>
        <dbReference type="ARBA" id="ARBA00022989"/>
    </source>
</evidence>
<evidence type="ECO:0000256" key="3">
    <source>
        <dbReference type="ARBA" id="ARBA00022448"/>
    </source>
</evidence>
<proteinExistence type="inferred from homology"/>